<sequence>MYESSHPRRASSYPFTRRAPFVAIAFPSLTITDKVVQCDDTNSTFHICNPIPSFLTGLASSRSFTPLKAVGDGNFSTVWLCDWHGALLPGTPIPAMQSTPASRPEYADKRLVAVKRIKRQWEGGWSECTRLKELIALREIPIHPNIVPLYDCFLVPETNELFFVFEPMEGNLYQLMKYRKGRTLAGGLVASIFRQTVSGLNHIHTSGFFHRDLKPENILVTTTGLREYSSTSPGGPPERDVEVVIKITDFGLARKTTSRPPYTEYVSVRWYRAPEVLLKSRDYSSPVDMWALGVIMAELLNLTPLFPGKSELDQMYKIAAILGSPSDEHVVDAPSAVLGGGKWIHGRRLAHGLGFQFPQVSSRHEWSVLGMSLMTPGCRRHPWISLHCSIAVCPASSSSASRICSDTTPRHASPARSASSTSTFGR</sequence>
<evidence type="ECO:0000313" key="1">
    <source>
        <dbReference type="EMBL" id="KAI0062669.1"/>
    </source>
</evidence>
<dbReference type="Proteomes" id="UP000814140">
    <property type="component" value="Unassembled WGS sequence"/>
</dbReference>
<dbReference type="EMBL" id="MU277206">
    <property type="protein sequence ID" value="KAI0062669.1"/>
    <property type="molecule type" value="Genomic_DNA"/>
</dbReference>
<organism evidence="1 2">
    <name type="scientific">Artomyces pyxidatus</name>
    <dbReference type="NCBI Taxonomy" id="48021"/>
    <lineage>
        <taxon>Eukaryota</taxon>
        <taxon>Fungi</taxon>
        <taxon>Dikarya</taxon>
        <taxon>Basidiomycota</taxon>
        <taxon>Agaricomycotina</taxon>
        <taxon>Agaricomycetes</taxon>
        <taxon>Russulales</taxon>
        <taxon>Auriscalpiaceae</taxon>
        <taxon>Artomyces</taxon>
    </lineage>
</organism>
<reference evidence="1" key="2">
    <citation type="journal article" date="2022" name="New Phytol.">
        <title>Evolutionary transition to the ectomycorrhizal habit in the genomes of a hyperdiverse lineage of mushroom-forming fungi.</title>
        <authorList>
            <person name="Looney B."/>
            <person name="Miyauchi S."/>
            <person name="Morin E."/>
            <person name="Drula E."/>
            <person name="Courty P.E."/>
            <person name="Kohler A."/>
            <person name="Kuo A."/>
            <person name="LaButti K."/>
            <person name="Pangilinan J."/>
            <person name="Lipzen A."/>
            <person name="Riley R."/>
            <person name="Andreopoulos W."/>
            <person name="He G."/>
            <person name="Johnson J."/>
            <person name="Nolan M."/>
            <person name="Tritt A."/>
            <person name="Barry K.W."/>
            <person name="Grigoriev I.V."/>
            <person name="Nagy L.G."/>
            <person name="Hibbett D."/>
            <person name="Henrissat B."/>
            <person name="Matheny P.B."/>
            <person name="Labbe J."/>
            <person name="Martin F.M."/>
        </authorList>
    </citation>
    <scope>NUCLEOTIDE SEQUENCE</scope>
    <source>
        <strain evidence="1">HHB10654</strain>
    </source>
</reference>
<gene>
    <name evidence="1" type="ORF">BV25DRAFT_1803376</name>
</gene>
<protein>
    <submittedName>
        <fullName evidence="1">Pkinase-domain-containing protein</fullName>
    </submittedName>
</protein>
<name>A0ACB8T1V1_9AGAM</name>
<reference evidence="1" key="1">
    <citation type="submission" date="2021-03" db="EMBL/GenBank/DDBJ databases">
        <authorList>
            <consortium name="DOE Joint Genome Institute"/>
            <person name="Ahrendt S."/>
            <person name="Looney B.P."/>
            <person name="Miyauchi S."/>
            <person name="Morin E."/>
            <person name="Drula E."/>
            <person name="Courty P.E."/>
            <person name="Chicoki N."/>
            <person name="Fauchery L."/>
            <person name="Kohler A."/>
            <person name="Kuo A."/>
            <person name="Labutti K."/>
            <person name="Pangilinan J."/>
            <person name="Lipzen A."/>
            <person name="Riley R."/>
            <person name="Andreopoulos W."/>
            <person name="He G."/>
            <person name="Johnson J."/>
            <person name="Barry K.W."/>
            <person name="Grigoriev I.V."/>
            <person name="Nagy L."/>
            <person name="Hibbett D."/>
            <person name="Henrissat B."/>
            <person name="Matheny P.B."/>
            <person name="Labbe J."/>
            <person name="Martin F."/>
        </authorList>
    </citation>
    <scope>NUCLEOTIDE SEQUENCE</scope>
    <source>
        <strain evidence="1">HHB10654</strain>
    </source>
</reference>
<proteinExistence type="predicted"/>
<keyword evidence="2" id="KW-1185">Reference proteome</keyword>
<accession>A0ACB8T1V1</accession>
<comment type="caution">
    <text evidence="1">The sequence shown here is derived from an EMBL/GenBank/DDBJ whole genome shotgun (WGS) entry which is preliminary data.</text>
</comment>
<evidence type="ECO:0000313" key="2">
    <source>
        <dbReference type="Proteomes" id="UP000814140"/>
    </source>
</evidence>